<proteinExistence type="predicted"/>
<feature type="domain" description="Lipid/polyisoprenoid-binding YceI-like" evidence="2">
    <location>
        <begin position="30"/>
        <end position="193"/>
    </location>
</feature>
<dbReference type="PANTHER" id="PTHR34406">
    <property type="entry name" value="PROTEIN YCEI"/>
    <property type="match status" value="1"/>
</dbReference>
<dbReference type="Pfam" id="PF04264">
    <property type="entry name" value="YceI"/>
    <property type="match status" value="1"/>
</dbReference>
<gene>
    <name evidence="3" type="ORF">V5E97_10900</name>
</gene>
<dbReference type="InterPro" id="IPR036761">
    <property type="entry name" value="TTHA0802/YceI-like_sf"/>
</dbReference>
<protein>
    <submittedName>
        <fullName evidence="3">YceI family protein</fullName>
    </submittedName>
</protein>
<dbReference type="Gene3D" id="2.40.128.110">
    <property type="entry name" value="Lipid/polyisoprenoid-binding, YceI-like"/>
    <property type="match status" value="1"/>
</dbReference>
<dbReference type="SUPFAM" id="SSF101874">
    <property type="entry name" value="YceI-like"/>
    <property type="match status" value="1"/>
</dbReference>
<reference evidence="3" key="1">
    <citation type="submission" date="2024-05" db="EMBL/GenBank/DDBJ databases">
        <title>Planctomycetes of the genus Singulisphaera possess chitinolytic capabilities.</title>
        <authorList>
            <person name="Ivanova A."/>
        </authorList>
    </citation>
    <scope>NUCLEOTIDE SEQUENCE</scope>
    <source>
        <strain evidence="3">Ch08T</strain>
    </source>
</reference>
<keyword evidence="1" id="KW-0732">Signal</keyword>
<evidence type="ECO:0000259" key="2">
    <source>
        <dbReference type="SMART" id="SM00867"/>
    </source>
</evidence>
<dbReference type="AlphaFoldDB" id="A0AAU7CNC1"/>
<dbReference type="SMART" id="SM00867">
    <property type="entry name" value="YceI"/>
    <property type="match status" value="1"/>
</dbReference>
<dbReference type="PANTHER" id="PTHR34406:SF1">
    <property type="entry name" value="PROTEIN YCEI"/>
    <property type="match status" value="1"/>
</dbReference>
<feature type="signal peptide" evidence="1">
    <location>
        <begin position="1"/>
        <end position="28"/>
    </location>
</feature>
<evidence type="ECO:0000256" key="1">
    <source>
        <dbReference type="SAM" id="SignalP"/>
    </source>
</evidence>
<dbReference type="InterPro" id="IPR007372">
    <property type="entry name" value="Lipid/polyisoprenoid-bd_YceI"/>
</dbReference>
<name>A0AAU7CNC1_9BACT</name>
<feature type="chain" id="PRO_5043616234" evidence="1">
    <location>
        <begin position="29"/>
        <end position="194"/>
    </location>
</feature>
<evidence type="ECO:0000313" key="3">
    <source>
        <dbReference type="EMBL" id="XBH06515.1"/>
    </source>
</evidence>
<sequence>MKVRKLTLMAGIVAGMGLSLGHANQAAAQAYKVDTVHSATVFRIKHMNTSYSYGRFNDITGQFALDDTDPKKSHLDIVVKTDSIDTANANRDKHLKGPDFFNAVQYKTISFKSKSVAKTGADTFQVHGDLTLHGVTNPLALTVTRTGAGKDMKGKPVAGFETEFAIKRSDFKMNKMLEGIGDDVKIIVSVEGGQ</sequence>
<organism evidence="3">
    <name type="scientific">Singulisphaera sp. Ch08</name>
    <dbReference type="NCBI Taxonomy" id="3120278"/>
    <lineage>
        <taxon>Bacteria</taxon>
        <taxon>Pseudomonadati</taxon>
        <taxon>Planctomycetota</taxon>
        <taxon>Planctomycetia</taxon>
        <taxon>Isosphaerales</taxon>
        <taxon>Isosphaeraceae</taxon>
        <taxon>Singulisphaera</taxon>
    </lineage>
</organism>
<dbReference type="EMBL" id="CP155447">
    <property type="protein sequence ID" value="XBH06515.1"/>
    <property type="molecule type" value="Genomic_DNA"/>
</dbReference>
<accession>A0AAU7CNC1</accession>
<dbReference type="RefSeq" id="WP_406699365.1">
    <property type="nucleotide sequence ID" value="NZ_CP155447.1"/>
</dbReference>